<comment type="similarity">
    <text evidence="2">Belongs to the resistance-nodulation-cell division (RND) (TC 2.A.6) family. MmpL subfamily.</text>
</comment>
<dbReference type="FunFam" id="1.20.1640.10:FF:000018">
    <property type="entry name" value="Transmembrane transport protein MmpL10"/>
    <property type="match status" value="1"/>
</dbReference>
<evidence type="ECO:0000259" key="8">
    <source>
        <dbReference type="Pfam" id="PF03176"/>
    </source>
</evidence>
<sequence>MPMNTEHPRPSLMARTIRRSAVLIILAWIAMSLALSFGLPSLEQVGREHGMSLIPADASSAQAMARMGRDFGESDSNSLAMIVIEGEQPLGTAAHRYYAGLIRALRDEPEHVQHVQDLWGDRLTSASVQSADRKATYVQLNLAGDQGTTLGDESVAAVRDIVRRMPPPPGLHVYVTGQAPLMSDMQHSGNASVVTITIVTVGVIFVMLLFVYRSVVTVIVLLIMVGLELAAARGGIALLGHNGMLQLSTFAVNLLTSLAIATGTDYGIFFLGRYQEARRAGEDPETAYYTMYRSVAPVVLASGVTIAGALFCLRFTRLPYFVSLGIPCSVGMLIAVLVAVTLVPAGIAVAARFGLLDPKRRARTGRWRGVGTAIVRWPVPMLTVASALALVGLLALAGYQTSYDDRRYMPANIPANIGFAAAEEHFSQARLMPDILLLESDHDMRNQTDFLVLNKVAKAVFRIRGISRVQGVTRPDGAPLGKTSIPFLLSIQQADQAQAMQFQKERIGDMRQQADNLAKIIAAMRNQYDVTRKLSDTTHHMILDSTELRDVTDHLRDSFADFEDFIRPIRAYFQWEPHCFDIPICFSIRSAFELLDGVDEASEQMDLMLAEMSPFDVVMPKVVAQFPQLIELMESMWKATMTTYSTMSGMFAGIDDMMQDASAMGMAFDAAKNDDSFYLPPEVLDSPDFQKAMALFLSPDGKAARFIISHSGDPATPEGIARVNQITNAATEALKGTPLANAGVFLAGASPTAKDWQDGSRNDLLIAGLAALSLIFIVMLIITRALVAALAIVGTVLLSLGASFGVSVLVWQHILGIRLHWMVLAMSVIILLAVGSDYNLLLVSRMKEELHAGINTGTIRAMAGTGRVVTSAGLVFAFTMMSMVVSDLRIIGQVGTTIGLGLLFDTFIVRALMTPSIARIFGRWFWWPQRVRPRPASFLLEPYGTRASVRELLGDLAGP</sequence>
<proteinExistence type="inferred from homology"/>
<feature type="transmembrane region" description="Helical" evidence="7">
    <location>
        <begin position="191"/>
        <end position="211"/>
    </location>
</feature>
<dbReference type="Proteomes" id="UP000466997">
    <property type="component" value="Chromosome"/>
</dbReference>
<feature type="transmembrane region" description="Helical" evidence="7">
    <location>
        <begin position="331"/>
        <end position="356"/>
    </location>
</feature>
<feature type="domain" description="Membrane transport protein MMPL" evidence="8">
    <location>
        <begin position="611"/>
        <end position="937"/>
    </location>
</feature>
<dbReference type="SUPFAM" id="SSF82866">
    <property type="entry name" value="Multidrug efflux transporter AcrB transmembrane domain"/>
    <property type="match status" value="2"/>
</dbReference>
<dbReference type="FunFam" id="1.20.1640.10:FF:000020">
    <property type="entry name" value="Transmembrane transport protein MmpL10"/>
    <property type="match status" value="1"/>
</dbReference>
<keyword evidence="4 7" id="KW-0812">Transmembrane</keyword>
<evidence type="ECO:0000256" key="2">
    <source>
        <dbReference type="ARBA" id="ARBA00010157"/>
    </source>
</evidence>
<feature type="transmembrane region" description="Helical" evidence="7">
    <location>
        <begin position="292"/>
        <end position="311"/>
    </location>
</feature>
<protein>
    <submittedName>
        <fullName evidence="9">Transporter</fullName>
    </submittedName>
</protein>
<dbReference type="InterPro" id="IPR050545">
    <property type="entry name" value="Mycobact_MmpL"/>
</dbReference>
<accession>A0A7I7JJG3</accession>
<evidence type="ECO:0000256" key="5">
    <source>
        <dbReference type="ARBA" id="ARBA00022989"/>
    </source>
</evidence>
<dbReference type="GO" id="GO:0005886">
    <property type="term" value="C:plasma membrane"/>
    <property type="evidence" value="ECO:0007669"/>
    <property type="project" value="UniProtKB-SubCell"/>
</dbReference>
<dbReference type="AlphaFoldDB" id="A0A7I7JJG3"/>
<dbReference type="Pfam" id="PF03176">
    <property type="entry name" value="MMPL"/>
    <property type="match status" value="2"/>
</dbReference>
<feature type="transmembrane region" description="Helical" evidence="7">
    <location>
        <begin position="21"/>
        <end position="42"/>
    </location>
</feature>
<gene>
    <name evidence="9" type="ORF">MNVM_11170</name>
</gene>
<feature type="transmembrane region" description="Helical" evidence="7">
    <location>
        <begin position="820"/>
        <end position="843"/>
    </location>
</feature>
<feature type="transmembrane region" description="Helical" evidence="7">
    <location>
        <begin position="218"/>
        <end position="238"/>
    </location>
</feature>
<dbReference type="KEGG" id="mnm:MNVM_11170"/>
<dbReference type="InterPro" id="IPR004707">
    <property type="entry name" value="MmpL_fam"/>
</dbReference>
<dbReference type="Gene3D" id="1.20.1640.10">
    <property type="entry name" value="Multidrug efflux transporter AcrB transmembrane domain"/>
    <property type="match status" value="2"/>
</dbReference>
<dbReference type="PANTHER" id="PTHR33406:SF6">
    <property type="entry name" value="MEMBRANE PROTEIN YDGH-RELATED"/>
    <property type="match status" value="1"/>
</dbReference>
<feature type="transmembrane region" description="Helical" evidence="7">
    <location>
        <begin position="377"/>
        <end position="399"/>
    </location>
</feature>
<feature type="transmembrane region" description="Helical" evidence="7">
    <location>
        <begin position="890"/>
        <end position="913"/>
    </location>
</feature>
<feature type="transmembrane region" description="Helical" evidence="7">
    <location>
        <begin position="864"/>
        <end position="884"/>
    </location>
</feature>
<evidence type="ECO:0000256" key="6">
    <source>
        <dbReference type="ARBA" id="ARBA00023136"/>
    </source>
</evidence>
<feature type="transmembrane region" description="Helical" evidence="7">
    <location>
        <begin position="789"/>
        <end position="814"/>
    </location>
</feature>
<feature type="transmembrane region" description="Helical" evidence="7">
    <location>
        <begin position="764"/>
        <end position="782"/>
    </location>
</feature>
<keyword evidence="6 7" id="KW-0472">Membrane</keyword>
<name>A0A7I7JJG3_9MYCO</name>
<evidence type="ECO:0000256" key="3">
    <source>
        <dbReference type="ARBA" id="ARBA00022475"/>
    </source>
</evidence>
<evidence type="ECO:0000256" key="1">
    <source>
        <dbReference type="ARBA" id="ARBA00004651"/>
    </source>
</evidence>
<evidence type="ECO:0000256" key="7">
    <source>
        <dbReference type="SAM" id="Phobius"/>
    </source>
</evidence>
<evidence type="ECO:0000256" key="4">
    <source>
        <dbReference type="ARBA" id="ARBA00022692"/>
    </source>
</evidence>
<dbReference type="InterPro" id="IPR004869">
    <property type="entry name" value="MMPL_dom"/>
</dbReference>
<dbReference type="NCBIfam" id="TIGR00833">
    <property type="entry name" value="actII"/>
    <property type="match status" value="1"/>
</dbReference>
<evidence type="ECO:0000313" key="10">
    <source>
        <dbReference type="Proteomes" id="UP000466997"/>
    </source>
</evidence>
<feature type="domain" description="Membrane transport protein MMPL" evidence="8">
    <location>
        <begin position="53"/>
        <end position="380"/>
    </location>
</feature>
<feature type="transmembrane region" description="Helical" evidence="7">
    <location>
        <begin position="250"/>
        <end position="271"/>
    </location>
</feature>
<keyword evidence="3" id="KW-1003">Cell membrane</keyword>
<dbReference type="EMBL" id="AP022562">
    <property type="protein sequence ID" value="BBX12036.1"/>
    <property type="molecule type" value="Genomic_DNA"/>
</dbReference>
<organism evidence="9 10">
    <name type="scientific">Mycobacterium novum</name>
    <dbReference type="NCBI Taxonomy" id="2492438"/>
    <lineage>
        <taxon>Bacteria</taxon>
        <taxon>Bacillati</taxon>
        <taxon>Actinomycetota</taxon>
        <taxon>Actinomycetes</taxon>
        <taxon>Mycobacteriales</taxon>
        <taxon>Mycobacteriaceae</taxon>
        <taxon>Mycobacterium</taxon>
    </lineage>
</organism>
<dbReference type="PANTHER" id="PTHR33406">
    <property type="entry name" value="MEMBRANE PROTEIN MJ1562-RELATED"/>
    <property type="match status" value="1"/>
</dbReference>
<evidence type="ECO:0000313" key="9">
    <source>
        <dbReference type="EMBL" id="BBX12036.1"/>
    </source>
</evidence>
<comment type="subcellular location">
    <subcellularLocation>
        <location evidence="1">Cell membrane</location>
        <topology evidence="1">Multi-pass membrane protein</topology>
    </subcellularLocation>
</comment>
<keyword evidence="10" id="KW-1185">Reference proteome</keyword>
<keyword evidence="5 7" id="KW-1133">Transmembrane helix</keyword>
<reference evidence="9 10" key="1">
    <citation type="journal article" date="2019" name="Emerg. Microbes Infect.">
        <title>Comprehensive subspecies identification of 175 nontuberculous mycobacteria species based on 7547 genomic profiles.</title>
        <authorList>
            <person name="Matsumoto Y."/>
            <person name="Kinjo T."/>
            <person name="Motooka D."/>
            <person name="Nabeya D."/>
            <person name="Jung N."/>
            <person name="Uechi K."/>
            <person name="Horii T."/>
            <person name="Iida T."/>
            <person name="Fujita J."/>
            <person name="Nakamura S."/>
        </authorList>
    </citation>
    <scope>NUCLEOTIDE SEQUENCE [LARGE SCALE GENOMIC DNA]</scope>
    <source>
        <strain evidence="9 10">JCM 6391</strain>
    </source>
</reference>